<dbReference type="Proteomes" id="UP000308528">
    <property type="component" value="Unassembled WGS sequence"/>
</dbReference>
<accession>A0A4S4NHE4</accession>
<evidence type="ECO:0000259" key="3">
    <source>
        <dbReference type="SMART" id="SM00560"/>
    </source>
</evidence>
<dbReference type="GO" id="GO:0005975">
    <property type="term" value="P:carbohydrate metabolic process"/>
    <property type="evidence" value="ECO:0007669"/>
    <property type="project" value="UniProtKB-ARBA"/>
</dbReference>
<evidence type="ECO:0000256" key="2">
    <source>
        <dbReference type="ARBA" id="ARBA00023157"/>
    </source>
</evidence>
<feature type="domain" description="LamG-like jellyroll fold" evidence="3">
    <location>
        <begin position="123"/>
        <end position="260"/>
    </location>
</feature>
<evidence type="ECO:0000313" key="4">
    <source>
        <dbReference type="EMBL" id="THH37621.1"/>
    </source>
</evidence>
<evidence type="ECO:0000313" key="5">
    <source>
        <dbReference type="Proteomes" id="UP000308528"/>
    </source>
</evidence>
<dbReference type="InterPro" id="IPR013320">
    <property type="entry name" value="ConA-like_dom_sf"/>
</dbReference>
<evidence type="ECO:0000256" key="1">
    <source>
        <dbReference type="ARBA" id="ARBA00022729"/>
    </source>
</evidence>
<dbReference type="EMBL" id="SRSF01000007">
    <property type="protein sequence ID" value="THH37621.1"/>
    <property type="molecule type" value="Genomic_DNA"/>
</dbReference>
<dbReference type="AlphaFoldDB" id="A0A4S4NHE4"/>
<keyword evidence="1" id="KW-0732">Signal</keyword>
<dbReference type="SMART" id="SM00560">
    <property type="entry name" value="LamGL"/>
    <property type="match status" value="1"/>
</dbReference>
<dbReference type="OrthoDB" id="1490335at2"/>
<sequence>MFARRQKLRLESATFLASGRLLNCCIFALPITSPPPMRLFLCLLCCLPLSLFAQVSLGLTASYPFEGNLGDATGDAGNLGVPEGAVDYDCGAQGEAILLTAAGDYVRIPGGGSNNVNRIFDDNDFSLSLYFKSIDGGSAEQYLIAKRDSACGDNRLFVRYAPAGRRLTAQLQQGNVVVTLTHVIDNASCFQHVTLTREATAVTLYLNGQAVASQSSSARLDIDNTGDLLIGAAPCYGAGEGNFRGLIDEVRLFNRALPSTEVRQLYRATDRIVSQPGQIFLGQSIQVDLRSNCGTAFSWTPTTGVVSPTDAEPVITPTEEGRLTYEVAISDDISSCIARDSMVIRVINPDSLRCNEVFLPKAFTPNGIGPELNETFGISNPFAVSQLISFEIYDRYGGRLFATTDPFARWDGEFQGQPVSPGVLLYRLVYRCNEEELVRSGSLTILR</sequence>
<name>A0A4S4NHE4_9BACT</name>
<proteinExistence type="predicted"/>
<dbReference type="InterPro" id="IPR006558">
    <property type="entry name" value="LamG-like"/>
</dbReference>
<dbReference type="Gene3D" id="2.60.120.200">
    <property type="match status" value="1"/>
</dbReference>
<keyword evidence="2" id="KW-1015">Disulfide bond</keyword>
<comment type="caution">
    <text evidence="4">The sequence shown here is derived from an EMBL/GenBank/DDBJ whole genome shotgun (WGS) entry which is preliminary data.</text>
</comment>
<reference evidence="4 5" key="1">
    <citation type="submission" date="2019-04" db="EMBL/GenBank/DDBJ databases">
        <title>Lewinella litorea sp. nov., isolated from a marine sand.</title>
        <authorList>
            <person name="Yoon J.-H."/>
        </authorList>
    </citation>
    <scope>NUCLEOTIDE SEQUENCE [LARGE SCALE GENOMIC DNA]</scope>
    <source>
        <strain evidence="4 5">HSMS-39</strain>
    </source>
</reference>
<organism evidence="4 5">
    <name type="scientific">Neolewinella litorea</name>
    <dbReference type="NCBI Taxonomy" id="2562452"/>
    <lineage>
        <taxon>Bacteria</taxon>
        <taxon>Pseudomonadati</taxon>
        <taxon>Bacteroidota</taxon>
        <taxon>Saprospiria</taxon>
        <taxon>Saprospirales</taxon>
        <taxon>Lewinellaceae</taxon>
        <taxon>Neolewinella</taxon>
    </lineage>
</organism>
<dbReference type="GO" id="GO:0004553">
    <property type="term" value="F:hydrolase activity, hydrolyzing O-glycosyl compounds"/>
    <property type="evidence" value="ECO:0007669"/>
    <property type="project" value="UniProtKB-ARBA"/>
</dbReference>
<dbReference type="Pfam" id="PF13585">
    <property type="entry name" value="CHU_C"/>
    <property type="match status" value="1"/>
</dbReference>
<protein>
    <recommendedName>
        <fullName evidence="3">LamG-like jellyroll fold domain-containing protein</fullName>
    </recommendedName>
</protein>
<dbReference type="SUPFAM" id="SSF49899">
    <property type="entry name" value="Concanavalin A-like lectins/glucanases"/>
    <property type="match status" value="1"/>
</dbReference>
<keyword evidence="5" id="KW-1185">Reference proteome</keyword>
<gene>
    <name evidence="4" type="ORF">E4021_14455</name>
</gene>
<dbReference type="Pfam" id="PF13385">
    <property type="entry name" value="Laminin_G_3"/>
    <property type="match status" value="1"/>
</dbReference>